<accession>A0A150G672</accession>
<sequence length="124" mass="12678">MEDELEQEAGCESRGADGDSGGGREGRAAGREGRGSEARGSRKAPREAETRAGDGREDGSAHSSGADGEGEGEADAGSDLLASEAAGCGPAAADPECWHEERCAQRTVGRGWASPGAAFDTWRR</sequence>
<evidence type="ECO:0000313" key="2">
    <source>
        <dbReference type="EMBL" id="KXZ45331.1"/>
    </source>
</evidence>
<protein>
    <submittedName>
        <fullName evidence="2">Uncharacterized protein</fullName>
    </submittedName>
</protein>
<evidence type="ECO:0000256" key="1">
    <source>
        <dbReference type="SAM" id="MobiDB-lite"/>
    </source>
</evidence>
<reference evidence="3" key="1">
    <citation type="journal article" date="2016" name="Nat. Commun.">
        <title>The Gonium pectorale genome demonstrates co-option of cell cycle regulation during the evolution of multicellularity.</title>
        <authorList>
            <person name="Hanschen E.R."/>
            <person name="Marriage T.N."/>
            <person name="Ferris P.J."/>
            <person name="Hamaji T."/>
            <person name="Toyoda A."/>
            <person name="Fujiyama A."/>
            <person name="Neme R."/>
            <person name="Noguchi H."/>
            <person name="Minakuchi Y."/>
            <person name="Suzuki M."/>
            <person name="Kawai-Toyooka H."/>
            <person name="Smith D.R."/>
            <person name="Sparks H."/>
            <person name="Anderson J."/>
            <person name="Bakaric R."/>
            <person name="Luria V."/>
            <person name="Karger A."/>
            <person name="Kirschner M.W."/>
            <person name="Durand P.M."/>
            <person name="Michod R.E."/>
            <person name="Nozaki H."/>
            <person name="Olson B.J."/>
        </authorList>
    </citation>
    <scope>NUCLEOTIDE SEQUENCE [LARGE SCALE GENOMIC DNA]</scope>
    <source>
        <strain evidence="3">NIES-2863</strain>
    </source>
</reference>
<gene>
    <name evidence="2" type="ORF">GPECTOR_56g428</name>
</gene>
<comment type="caution">
    <text evidence="2">The sequence shown here is derived from an EMBL/GenBank/DDBJ whole genome shotgun (WGS) entry which is preliminary data.</text>
</comment>
<feature type="region of interest" description="Disordered" evidence="1">
    <location>
        <begin position="105"/>
        <end position="124"/>
    </location>
</feature>
<keyword evidence="3" id="KW-1185">Reference proteome</keyword>
<organism evidence="2 3">
    <name type="scientific">Gonium pectorale</name>
    <name type="common">Green alga</name>
    <dbReference type="NCBI Taxonomy" id="33097"/>
    <lineage>
        <taxon>Eukaryota</taxon>
        <taxon>Viridiplantae</taxon>
        <taxon>Chlorophyta</taxon>
        <taxon>core chlorophytes</taxon>
        <taxon>Chlorophyceae</taxon>
        <taxon>CS clade</taxon>
        <taxon>Chlamydomonadales</taxon>
        <taxon>Volvocaceae</taxon>
        <taxon>Gonium</taxon>
    </lineage>
</organism>
<feature type="compositionally biased region" description="Low complexity" evidence="1">
    <location>
        <begin position="77"/>
        <end position="94"/>
    </location>
</feature>
<proteinExistence type="predicted"/>
<dbReference type="AlphaFoldDB" id="A0A150G672"/>
<dbReference type="EMBL" id="LSYV01000057">
    <property type="protein sequence ID" value="KXZ45331.1"/>
    <property type="molecule type" value="Genomic_DNA"/>
</dbReference>
<dbReference type="Proteomes" id="UP000075714">
    <property type="component" value="Unassembled WGS sequence"/>
</dbReference>
<evidence type="ECO:0000313" key="3">
    <source>
        <dbReference type="Proteomes" id="UP000075714"/>
    </source>
</evidence>
<feature type="compositionally biased region" description="Basic and acidic residues" evidence="1">
    <location>
        <begin position="14"/>
        <end position="60"/>
    </location>
</feature>
<feature type="region of interest" description="Disordered" evidence="1">
    <location>
        <begin position="1"/>
        <end position="94"/>
    </location>
</feature>
<name>A0A150G672_GONPE</name>